<sequence>MAKKKITVLNSDERVDTNKKDISKKMVWFLAIVSFLLYANTLNHGFVLDDIAVIEQNSFVKKGFAGISELFSTLYWQGYWDSNAGLYRPMSLVFFALEWQLIPNNPFIHHFFNVFYYALSIVLLFKVLHHYLKAYSIWIPFFIALLFAAHPIHTEVVANIKSRDEIFCFLFFMLTIYFFLIKERKLYQVLGIVSFLCCLLSKEAGILFLPILLFLVWLKFKKDKSVFLIKIIPIISVSTFWLILHRYIILSSPFKRIQYTYLDNSLLGCNDLIAKIATGFTILARYIVKSIYPYNMSYDYSFNQIPCVTVSSFSFIISLLLVGVVFFLMYFFRKRNSLVSFGIFFFLTTIFLASNIVIFIGTTMGDRLLYTPVLGIIIALVFLVFHFSKNIRVISFSHPSRYFLAVVVLLFSFKTFKRNKDWKSNATLFTQDLLHSPNSARVNFNYATVFFNQLSSDIELQKQQLPFIIDSYKKALAIDPNEKGALTNLGVCYYKLKDYNTSIYYTKKALALAKTDYSLQSNLADAYFRNNNLDEAIANYKELIQNNYSQENTYNYYGVALFNKKEYPEAITAFKEGIKRNASSVELWMNYGNSLAASGNLNEAITAFEKAYELNPNEKNSLKFLAMAYQQLGNSERANFYYSEFVKK</sequence>
<feature type="transmembrane region" description="Helical" evidence="4">
    <location>
        <begin position="265"/>
        <end position="288"/>
    </location>
</feature>
<keyword evidence="1" id="KW-0677">Repeat</keyword>
<evidence type="ECO:0000256" key="1">
    <source>
        <dbReference type="ARBA" id="ARBA00022737"/>
    </source>
</evidence>
<dbReference type="GO" id="GO:0000030">
    <property type="term" value="F:mannosyltransferase activity"/>
    <property type="evidence" value="ECO:0007669"/>
    <property type="project" value="TreeGrafter"/>
</dbReference>
<dbReference type="PROSITE" id="PS50293">
    <property type="entry name" value="TPR_REGION"/>
    <property type="match status" value="1"/>
</dbReference>
<feature type="transmembrane region" description="Helical" evidence="4">
    <location>
        <begin position="399"/>
        <end position="416"/>
    </location>
</feature>
<dbReference type="SUPFAM" id="SSF48452">
    <property type="entry name" value="TPR-like"/>
    <property type="match status" value="1"/>
</dbReference>
<dbReference type="InterPro" id="IPR013105">
    <property type="entry name" value="TPR_2"/>
</dbReference>
<dbReference type="InterPro" id="IPR052346">
    <property type="entry name" value="O-mannosyl-transferase_TMTC"/>
</dbReference>
<keyword evidence="4" id="KW-0472">Membrane</keyword>
<feature type="repeat" description="TPR" evidence="3">
    <location>
        <begin position="483"/>
        <end position="516"/>
    </location>
</feature>
<keyword evidence="6" id="KW-1185">Reference proteome</keyword>
<feature type="transmembrane region" description="Helical" evidence="4">
    <location>
        <begin position="135"/>
        <end position="152"/>
    </location>
</feature>
<organism evidence="5 6">
    <name type="scientific">Flavobacterium cucumis</name>
    <dbReference type="NCBI Taxonomy" id="416016"/>
    <lineage>
        <taxon>Bacteria</taxon>
        <taxon>Pseudomonadati</taxon>
        <taxon>Bacteroidota</taxon>
        <taxon>Flavobacteriia</taxon>
        <taxon>Flavobacteriales</taxon>
        <taxon>Flavobacteriaceae</taxon>
        <taxon>Flavobacterium</taxon>
    </lineage>
</organism>
<dbReference type="PROSITE" id="PS50005">
    <property type="entry name" value="TPR"/>
    <property type="match status" value="3"/>
</dbReference>
<dbReference type="PANTHER" id="PTHR44227:SF3">
    <property type="entry name" value="PROTEIN O-MANNOSYL-TRANSFERASE TMTC4"/>
    <property type="match status" value="1"/>
</dbReference>
<gene>
    <name evidence="5" type="ORF">SAMN05443547_2385</name>
</gene>
<feature type="transmembrane region" description="Helical" evidence="4">
    <location>
        <begin position="107"/>
        <end position="128"/>
    </location>
</feature>
<feature type="repeat" description="TPR" evidence="3">
    <location>
        <begin position="585"/>
        <end position="618"/>
    </location>
</feature>
<dbReference type="AlphaFoldDB" id="A0A1M7ZYP3"/>
<dbReference type="Gene3D" id="1.25.40.10">
    <property type="entry name" value="Tetratricopeptide repeat domain"/>
    <property type="match status" value="1"/>
</dbReference>
<dbReference type="Pfam" id="PF13431">
    <property type="entry name" value="TPR_17"/>
    <property type="match status" value="1"/>
</dbReference>
<feature type="transmembrane region" description="Helical" evidence="4">
    <location>
        <begin position="368"/>
        <end position="387"/>
    </location>
</feature>
<keyword evidence="4" id="KW-0812">Transmembrane</keyword>
<dbReference type="STRING" id="416016.SAMN05443547_2385"/>
<feature type="transmembrane region" description="Helical" evidence="4">
    <location>
        <begin position="338"/>
        <end position="362"/>
    </location>
</feature>
<dbReference type="InterPro" id="IPR019734">
    <property type="entry name" value="TPR_rpt"/>
</dbReference>
<evidence type="ECO:0000313" key="5">
    <source>
        <dbReference type="EMBL" id="SHO74005.1"/>
    </source>
</evidence>
<dbReference type="InterPro" id="IPR011990">
    <property type="entry name" value="TPR-like_helical_dom_sf"/>
</dbReference>
<feature type="transmembrane region" description="Helical" evidence="4">
    <location>
        <begin position="27"/>
        <end position="47"/>
    </location>
</feature>
<protein>
    <submittedName>
        <fullName evidence="5">Tetratricopeptide repeat-containing protein</fullName>
    </submittedName>
</protein>
<feature type="transmembrane region" description="Helical" evidence="4">
    <location>
        <begin position="308"/>
        <end position="331"/>
    </location>
</feature>
<keyword evidence="4" id="KW-1133">Transmembrane helix</keyword>
<dbReference type="GO" id="GO:0035269">
    <property type="term" value="P:protein O-linked glycosylation via mannose"/>
    <property type="evidence" value="ECO:0007669"/>
    <property type="project" value="TreeGrafter"/>
</dbReference>
<feature type="transmembrane region" description="Helical" evidence="4">
    <location>
        <begin position="193"/>
        <end position="220"/>
    </location>
</feature>
<dbReference type="PANTHER" id="PTHR44227">
    <property type="match status" value="1"/>
</dbReference>
<reference evidence="6" key="1">
    <citation type="submission" date="2016-12" db="EMBL/GenBank/DDBJ databases">
        <authorList>
            <person name="Varghese N."/>
            <person name="Submissions S."/>
        </authorList>
    </citation>
    <scope>NUCLEOTIDE SEQUENCE [LARGE SCALE GENOMIC DNA]</scope>
    <source>
        <strain evidence="6">DSM 18830</strain>
    </source>
</reference>
<name>A0A1M7ZYP3_9FLAO</name>
<feature type="transmembrane region" description="Helical" evidence="4">
    <location>
        <begin position="226"/>
        <end position="244"/>
    </location>
</feature>
<evidence type="ECO:0000256" key="2">
    <source>
        <dbReference type="ARBA" id="ARBA00022803"/>
    </source>
</evidence>
<evidence type="ECO:0000313" key="6">
    <source>
        <dbReference type="Proteomes" id="UP000184611"/>
    </source>
</evidence>
<accession>A0A1M7ZYP3</accession>
<proteinExistence type="predicted"/>
<evidence type="ECO:0000256" key="4">
    <source>
        <dbReference type="SAM" id="Phobius"/>
    </source>
</evidence>
<dbReference type="OrthoDB" id="1489021at2"/>
<dbReference type="Proteomes" id="UP000184611">
    <property type="component" value="Unassembled WGS sequence"/>
</dbReference>
<evidence type="ECO:0000256" key="3">
    <source>
        <dbReference type="PROSITE-ProRule" id="PRU00339"/>
    </source>
</evidence>
<keyword evidence="2 3" id="KW-0802">TPR repeat</keyword>
<dbReference type="EMBL" id="FRYK01000005">
    <property type="protein sequence ID" value="SHO74005.1"/>
    <property type="molecule type" value="Genomic_DNA"/>
</dbReference>
<dbReference type="GO" id="GO:0030968">
    <property type="term" value="P:endoplasmic reticulum unfolded protein response"/>
    <property type="evidence" value="ECO:0007669"/>
    <property type="project" value="TreeGrafter"/>
</dbReference>
<dbReference type="Pfam" id="PF07719">
    <property type="entry name" value="TPR_2"/>
    <property type="match status" value="1"/>
</dbReference>
<dbReference type="Pfam" id="PF13432">
    <property type="entry name" value="TPR_16"/>
    <property type="match status" value="1"/>
</dbReference>
<feature type="transmembrane region" description="Helical" evidence="4">
    <location>
        <begin position="164"/>
        <end position="181"/>
    </location>
</feature>
<dbReference type="SMART" id="SM00028">
    <property type="entry name" value="TPR"/>
    <property type="match status" value="4"/>
</dbReference>
<feature type="repeat" description="TPR" evidence="3">
    <location>
        <begin position="551"/>
        <end position="584"/>
    </location>
</feature>
<dbReference type="RefSeq" id="WP_073584731.1">
    <property type="nucleotide sequence ID" value="NZ_CBCSEA010000017.1"/>
</dbReference>